<gene>
    <name evidence="2" type="ORF">IAB14_01130</name>
</gene>
<protein>
    <submittedName>
        <fullName evidence="2">Uncharacterized protein</fullName>
    </submittedName>
</protein>
<dbReference type="Proteomes" id="UP000886891">
    <property type="component" value="Unassembled WGS sequence"/>
</dbReference>
<proteinExistence type="predicted"/>
<comment type="caution">
    <text evidence="2">The sequence shown here is derived from an EMBL/GenBank/DDBJ whole genome shotgun (WGS) entry which is preliminary data.</text>
</comment>
<feature type="region of interest" description="Disordered" evidence="1">
    <location>
        <begin position="1"/>
        <end position="39"/>
    </location>
</feature>
<evidence type="ECO:0000313" key="3">
    <source>
        <dbReference type="Proteomes" id="UP000886891"/>
    </source>
</evidence>
<dbReference type="AlphaFoldDB" id="A0A9D1NB10"/>
<sequence length="170" mass="19698">MESLKFLGSSNKIEGQEDAAGSGIFRDDRQAEEEDEKAKRRSERQLAYLFDVCDTVCFHAEKGVCAGDETDERFAEIMQSAFRTEEIENRGMRVLRVYLKPTPELKSYLSSFAHFDRYHFDCYERFAPYVSFADIVFLQNGIPLLNCLTHEGYFDVHESIRDVFAGFEKD</sequence>
<evidence type="ECO:0000313" key="2">
    <source>
        <dbReference type="EMBL" id="HIU99699.1"/>
    </source>
</evidence>
<dbReference type="EMBL" id="DVOH01000012">
    <property type="protein sequence ID" value="HIU99699.1"/>
    <property type="molecule type" value="Genomic_DNA"/>
</dbReference>
<reference evidence="2" key="2">
    <citation type="journal article" date="2021" name="PeerJ">
        <title>Extensive microbial diversity within the chicken gut microbiome revealed by metagenomics and culture.</title>
        <authorList>
            <person name="Gilroy R."/>
            <person name="Ravi A."/>
            <person name="Getino M."/>
            <person name="Pursley I."/>
            <person name="Horton D.L."/>
            <person name="Alikhan N.F."/>
            <person name="Baker D."/>
            <person name="Gharbi K."/>
            <person name="Hall N."/>
            <person name="Watson M."/>
            <person name="Adriaenssens E.M."/>
            <person name="Foster-Nyarko E."/>
            <person name="Jarju S."/>
            <person name="Secka A."/>
            <person name="Antonio M."/>
            <person name="Oren A."/>
            <person name="Chaudhuri R.R."/>
            <person name="La Ragione R."/>
            <person name="Hildebrand F."/>
            <person name="Pallen M.J."/>
        </authorList>
    </citation>
    <scope>NUCLEOTIDE SEQUENCE</scope>
    <source>
        <strain evidence="2">23406</strain>
    </source>
</reference>
<organism evidence="2 3">
    <name type="scientific">Candidatus Stercoripulliclostridium merdipullorum</name>
    <dbReference type="NCBI Taxonomy" id="2840952"/>
    <lineage>
        <taxon>Bacteria</taxon>
        <taxon>Bacillati</taxon>
        <taxon>Bacillota</taxon>
        <taxon>Clostridia</taxon>
        <taxon>Eubacteriales</taxon>
        <taxon>Candidatus Stercoripulliclostridium</taxon>
    </lineage>
</organism>
<name>A0A9D1NB10_9FIRM</name>
<evidence type="ECO:0000256" key="1">
    <source>
        <dbReference type="SAM" id="MobiDB-lite"/>
    </source>
</evidence>
<reference evidence="2" key="1">
    <citation type="submission" date="2020-10" db="EMBL/GenBank/DDBJ databases">
        <authorList>
            <person name="Gilroy R."/>
        </authorList>
    </citation>
    <scope>NUCLEOTIDE SEQUENCE</scope>
    <source>
        <strain evidence="2">23406</strain>
    </source>
</reference>
<accession>A0A9D1NB10</accession>